<dbReference type="STRING" id="930131.SAMN05216389_103117"/>
<protein>
    <submittedName>
        <fullName evidence="4">Zinc-ribbon domain-containing protein</fullName>
    </submittedName>
</protein>
<dbReference type="OrthoDB" id="2448863at2"/>
<feature type="domain" description="Zinc-ribbon" evidence="3">
    <location>
        <begin position="2"/>
        <end position="22"/>
    </location>
</feature>
<dbReference type="InterPro" id="IPR026870">
    <property type="entry name" value="Zinc_ribbon_dom"/>
</dbReference>
<feature type="transmembrane region" description="Helical" evidence="2">
    <location>
        <begin position="224"/>
        <end position="242"/>
    </location>
</feature>
<feature type="region of interest" description="Disordered" evidence="1">
    <location>
        <begin position="31"/>
        <end position="52"/>
    </location>
</feature>
<evidence type="ECO:0000256" key="2">
    <source>
        <dbReference type="SAM" id="Phobius"/>
    </source>
</evidence>
<proteinExistence type="predicted"/>
<evidence type="ECO:0000313" key="5">
    <source>
        <dbReference type="Proteomes" id="UP000198618"/>
    </source>
</evidence>
<evidence type="ECO:0000256" key="1">
    <source>
        <dbReference type="SAM" id="MobiDB-lite"/>
    </source>
</evidence>
<dbReference type="AlphaFoldDB" id="A0A1I0AAL1"/>
<keyword evidence="2" id="KW-1133">Transmembrane helix</keyword>
<dbReference type="Proteomes" id="UP000198618">
    <property type="component" value="Unassembled WGS sequence"/>
</dbReference>
<sequence>MHCTQCGAQVDQDSKFCINCGGKINQEHAAASQNEAKNPAHSEQQTKNNKQNQYVEQGKEIGRNYIQFIPQALKRPFTASQKVSESDNINGIITLVLFSLLLPLYTFTIAKKISPDFIEVPFFETVLKPLVFILIFFAILVGIKFGVSKLLNAELSYIRILTIFGSLMVLPTSLLLVSLLFLILSINVFSAILLFVALGLVSISSIATIFSIKTFARDDKGIDVVYGIIITNIAIGIILLIIGDSIVGNLIDQIQSSLIGFPF</sequence>
<keyword evidence="2" id="KW-0812">Transmembrane</keyword>
<keyword evidence="5" id="KW-1185">Reference proteome</keyword>
<feature type="transmembrane region" description="Helical" evidence="2">
    <location>
        <begin position="189"/>
        <end position="212"/>
    </location>
</feature>
<accession>A0A1I0AAL1</accession>
<evidence type="ECO:0000259" key="3">
    <source>
        <dbReference type="Pfam" id="PF13240"/>
    </source>
</evidence>
<gene>
    <name evidence="4" type="ORF">SAMN05216389_103117</name>
</gene>
<dbReference type="RefSeq" id="WP_090867422.1">
    <property type="nucleotide sequence ID" value="NZ_FOHE01000003.1"/>
</dbReference>
<organism evidence="4 5">
    <name type="scientific">Oceanobacillus limi</name>
    <dbReference type="NCBI Taxonomy" id="930131"/>
    <lineage>
        <taxon>Bacteria</taxon>
        <taxon>Bacillati</taxon>
        <taxon>Bacillota</taxon>
        <taxon>Bacilli</taxon>
        <taxon>Bacillales</taxon>
        <taxon>Bacillaceae</taxon>
        <taxon>Oceanobacillus</taxon>
    </lineage>
</organism>
<reference evidence="4 5" key="1">
    <citation type="submission" date="2016-10" db="EMBL/GenBank/DDBJ databases">
        <authorList>
            <person name="de Groot N.N."/>
        </authorList>
    </citation>
    <scope>NUCLEOTIDE SEQUENCE [LARGE SCALE GENOMIC DNA]</scope>
    <source>
        <strain evidence="4 5">IBRC-M 10780</strain>
    </source>
</reference>
<name>A0A1I0AAL1_9BACI</name>
<evidence type="ECO:0000313" key="4">
    <source>
        <dbReference type="EMBL" id="SES90296.1"/>
    </source>
</evidence>
<dbReference type="EMBL" id="FOHE01000003">
    <property type="protein sequence ID" value="SES90296.1"/>
    <property type="molecule type" value="Genomic_DNA"/>
</dbReference>
<feature type="transmembrane region" description="Helical" evidence="2">
    <location>
        <begin position="160"/>
        <end position="183"/>
    </location>
</feature>
<dbReference type="Pfam" id="PF13240">
    <property type="entry name" value="Zn_Ribbon_1"/>
    <property type="match status" value="1"/>
</dbReference>
<keyword evidence="2" id="KW-0472">Membrane</keyword>
<feature type="transmembrane region" description="Helical" evidence="2">
    <location>
        <begin position="89"/>
        <end position="110"/>
    </location>
</feature>
<feature type="transmembrane region" description="Helical" evidence="2">
    <location>
        <begin position="130"/>
        <end position="148"/>
    </location>
</feature>